<evidence type="ECO:0000256" key="15">
    <source>
        <dbReference type="ARBA" id="ARBA00023306"/>
    </source>
</evidence>
<keyword evidence="11" id="KW-0159">Chromosome partition</keyword>
<evidence type="ECO:0000256" key="11">
    <source>
        <dbReference type="ARBA" id="ARBA00022829"/>
    </source>
</evidence>
<keyword evidence="10" id="KW-0498">Mitosis</keyword>
<comment type="subcellular location">
    <subcellularLocation>
        <location evidence="3">Chromosome</location>
        <location evidence="3">Centromere</location>
        <location evidence="3">Kinetochore</location>
    </subcellularLocation>
    <subcellularLocation>
        <location evidence="2">Cytoplasm</location>
        <location evidence="2">Cytoskeleton</location>
        <location evidence="2">Spindle</location>
    </subcellularLocation>
    <subcellularLocation>
        <location evidence="1">Nucleus</location>
    </subcellularLocation>
</comment>
<sequence>MRQPSMSVSSASAGQSPALIARVNEKKAELENLRELRDLSAAVASQMEALEEKLATLSDGTEAIAHVVGSWQNVLRAINMASSKLASSALPETLVRIPTEHAPTLQAQAEAQAAEAIEGEKRPGETVDERMESLNYLDIDTRFSIDRLTEELEHFHLHSPSKENICDKSADPLQQPETRPGQANPSFAVTANAGGPGRPALVSTAHDPPRVPVHELATNEEQLAKHTAATRLDLAGLCGRDSTRADAADTMAATTEAQRISVTALADALKTPQASMNAALAQTDSAGKRASLKTGAKTVRAKATVGRALLVRQSTSTTLAKDGEKESWTSPGPRKRTAPAPPASLLPPKPLAKSNRPPIKPTFELPGEAVARRLKEQREARLSQPISADEAAAVAAKYSPSKPHAKSTKVPTRPTFELPGEAISRRKREEHEAKLRAQEEEDRKRREFKARPVRTSIAPSTFPRGTIASRARQGKVQAEGSEAAAAAVAATSFTRLSIATTSSSTGGEPRSTVSAEEAQQQKQRGRAVFSRDNSYAANRERERRQREAAAKQARQDAAERSRRLSREWAEKQRLRKLAAAGGEAS</sequence>
<evidence type="ECO:0000256" key="16">
    <source>
        <dbReference type="ARBA" id="ARBA00023328"/>
    </source>
</evidence>
<dbReference type="GO" id="GO:0051301">
    <property type="term" value="P:cell division"/>
    <property type="evidence" value="ECO:0007669"/>
    <property type="project" value="UniProtKB-KW"/>
</dbReference>
<dbReference type="Proteomes" id="UP001217918">
    <property type="component" value="Unassembled WGS sequence"/>
</dbReference>
<evidence type="ECO:0000313" key="20">
    <source>
        <dbReference type="Proteomes" id="UP001217918"/>
    </source>
</evidence>
<dbReference type="GO" id="GO:0008608">
    <property type="term" value="P:attachment of spindle microtubules to kinetochore"/>
    <property type="evidence" value="ECO:0007669"/>
    <property type="project" value="TreeGrafter"/>
</dbReference>
<protein>
    <recommendedName>
        <fullName evidence="5">DASH complex subunit DAD2</fullName>
    </recommendedName>
    <alternativeName>
        <fullName evidence="17">Outer kinetochore protein DAD2</fullName>
    </alternativeName>
</protein>
<comment type="caution">
    <text evidence="19">The sequence shown here is derived from an EMBL/GenBank/DDBJ whole genome shotgun (WGS) entry which is preliminary data.</text>
</comment>
<dbReference type="GO" id="GO:0000278">
    <property type="term" value="P:mitotic cell cycle"/>
    <property type="evidence" value="ECO:0007669"/>
    <property type="project" value="InterPro"/>
</dbReference>
<dbReference type="GO" id="GO:0044732">
    <property type="term" value="C:mitotic spindle pole body"/>
    <property type="evidence" value="ECO:0007669"/>
    <property type="project" value="TreeGrafter"/>
</dbReference>
<feature type="region of interest" description="Disordered" evidence="18">
    <location>
        <begin position="500"/>
        <end position="585"/>
    </location>
</feature>
<evidence type="ECO:0000256" key="6">
    <source>
        <dbReference type="ARBA" id="ARBA00022454"/>
    </source>
</evidence>
<feature type="compositionally biased region" description="Polar residues" evidence="18">
    <location>
        <begin position="500"/>
        <end position="522"/>
    </location>
</feature>
<evidence type="ECO:0000256" key="9">
    <source>
        <dbReference type="ARBA" id="ARBA00022701"/>
    </source>
</evidence>
<feature type="compositionally biased region" description="Basic and acidic residues" evidence="18">
    <location>
        <begin position="161"/>
        <end position="170"/>
    </location>
</feature>
<keyword evidence="12" id="KW-0995">Kinetochore</keyword>
<keyword evidence="13" id="KW-0206">Cytoskeleton</keyword>
<dbReference type="PANTHER" id="PTHR28036:SF1">
    <property type="entry name" value="DASH COMPLEX SUBUNIT DAD2"/>
    <property type="match status" value="1"/>
</dbReference>
<reference evidence="19" key="1">
    <citation type="journal article" date="2023" name="Mol. Plant Microbe Interact.">
        <title>Elucidating the Obligate Nature and Biological Capacity of an Invasive Fungal Corn Pathogen.</title>
        <authorList>
            <person name="MacCready J.S."/>
            <person name="Roggenkamp E.M."/>
            <person name="Gdanetz K."/>
            <person name="Chilvers M.I."/>
        </authorList>
    </citation>
    <scope>NUCLEOTIDE SEQUENCE</scope>
    <source>
        <strain evidence="19">PM02</strain>
    </source>
</reference>
<feature type="compositionally biased region" description="Basic and acidic residues" evidence="18">
    <location>
        <begin position="423"/>
        <end position="445"/>
    </location>
</feature>
<evidence type="ECO:0000256" key="7">
    <source>
        <dbReference type="ARBA" id="ARBA00022490"/>
    </source>
</evidence>
<gene>
    <name evidence="19" type="ORF">P8C59_005200</name>
</gene>
<evidence type="ECO:0000313" key="19">
    <source>
        <dbReference type="EMBL" id="KAK2070726.1"/>
    </source>
</evidence>
<dbReference type="PANTHER" id="PTHR28036">
    <property type="entry name" value="DASH COMPLEX SUBUNIT DAD2"/>
    <property type="match status" value="1"/>
</dbReference>
<dbReference type="GO" id="GO:0042729">
    <property type="term" value="C:DASH complex"/>
    <property type="evidence" value="ECO:0007669"/>
    <property type="project" value="InterPro"/>
</dbReference>
<accession>A0AAD9MF96</accession>
<feature type="region of interest" description="Disordered" evidence="18">
    <location>
        <begin position="394"/>
        <end position="483"/>
    </location>
</feature>
<feature type="compositionally biased region" description="Basic and acidic residues" evidence="18">
    <location>
        <begin position="538"/>
        <end position="572"/>
    </location>
</feature>
<evidence type="ECO:0000256" key="8">
    <source>
        <dbReference type="ARBA" id="ARBA00022618"/>
    </source>
</evidence>
<evidence type="ECO:0000256" key="4">
    <source>
        <dbReference type="ARBA" id="ARBA00005501"/>
    </source>
</evidence>
<dbReference type="GO" id="GO:0005874">
    <property type="term" value="C:microtubule"/>
    <property type="evidence" value="ECO:0007669"/>
    <property type="project" value="UniProtKB-KW"/>
</dbReference>
<feature type="region of interest" description="Disordered" evidence="18">
    <location>
        <begin position="161"/>
        <end position="183"/>
    </location>
</feature>
<keyword evidence="20" id="KW-1185">Reference proteome</keyword>
<evidence type="ECO:0000256" key="10">
    <source>
        <dbReference type="ARBA" id="ARBA00022776"/>
    </source>
</evidence>
<dbReference type="AlphaFoldDB" id="A0AAD9MF96"/>
<dbReference type="Pfam" id="PF08654">
    <property type="entry name" value="DASH_Dad2"/>
    <property type="match status" value="1"/>
</dbReference>
<keyword evidence="15" id="KW-0131">Cell cycle</keyword>
<evidence type="ECO:0000256" key="18">
    <source>
        <dbReference type="SAM" id="MobiDB-lite"/>
    </source>
</evidence>
<keyword evidence="6" id="KW-0158">Chromosome</keyword>
<dbReference type="GO" id="GO:1990023">
    <property type="term" value="C:mitotic spindle midzone"/>
    <property type="evidence" value="ECO:0007669"/>
    <property type="project" value="TreeGrafter"/>
</dbReference>
<name>A0AAD9MF96_9PEZI</name>
<evidence type="ECO:0000256" key="3">
    <source>
        <dbReference type="ARBA" id="ARBA00004629"/>
    </source>
</evidence>
<evidence type="ECO:0000256" key="17">
    <source>
        <dbReference type="ARBA" id="ARBA00030568"/>
    </source>
</evidence>
<keyword evidence="7" id="KW-0963">Cytoplasm</keyword>
<dbReference type="EMBL" id="JAQQPM010000004">
    <property type="protein sequence ID" value="KAK2070726.1"/>
    <property type="molecule type" value="Genomic_DNA"/>
</dbReference>
<keyword evidence="9" id="KW-0493">Microtubule</keyword>
<feature type="compositionally biased region" description="Pro residues" evidence="18">
    <location>
        <begin position="339"/>
        <end position="350"/>
    </location>
</feature>
<evidence type="ECO:0000256" key="12">
    <source>
        <dbReference type="ARBA" id="ARBA00022838"/>
    </source>
</evidence>
<organism evidence="19 20">
    <name type="scientific">Phyllachora maydis</name>
    <dbReference type="NCBI Taxonomy" id="1825666"/>
    <lineage>
        <taxon>Eukaryota</taxon>
        <taxon>Fungi</taxon>
        <taxon>Dikarya</taxon>
        <taxon>Ascomycota</taxon>
        <taxon>Pezizomycotina</taxon>
        <taxon>Sordariomycetes</taxon>
        <taxon>Sordariomycetidae</taxon>
        <taxon>Phyllachorales</taxon>
        <taxon>Phyllachoraceae</taxon>
        <taxon>Phyllachora</taxon>
    </lineage>
</organism>
<keyword evidence="16" id="KW-0137">Centromere</keyword>
<dbReference type="InterPro" id="IPR013963">
    <property type="entry name" value="DASH_Dad2"/>
</dbReference>
<evidence type="ECO:0000256" key="14">
    <source>
        <dbReference type="ARBA" id="ARBA00023242"/>
    </source>
</evidence>
<comment type="similarity">
    <text evidence="4">Belongs to the DASH complex DAD2 family.</text>
</comment>
<keyword evidence="14" id="KW-0539">Nucleus</keyword>
<proteinExistence type="inferred from homology"/>
<evidence type="ECO:0000256" key="2">
    <source>
        <dbReference type="ARBA" id="ARBA00004186"/>
    </source>
</evidence>
<evidence type="ECO:0000256" key="13">
    <source>
        <dbReference type="ARBA" id="ARBA00023212"/>
    </source>
</evidence>
<evidence type="ECO:0000256" key="5">
    <source>
        <dbReference type="ARBA" id="ARBA00020260"/>
    </source>
</evidence>
<keyword evidence="8" id="KW-0132">Cell division</keyword>
<evidence type="ECO:0000256" key="1">
    <source>
        <dbReference type="ARBA" id="ARBA00004123"/>
    </source>
</evidence>
<feature type="region of interest" description="Disordered" evidence="18">
    <location>
        <begin position="314"/>
        <end position="364"/>
    </location>
</feature>